<evidence type="ECO:0000256" key="6">
    <source>
        <dbReference type="ARBA" id="ARBA00022763"/>
    </source>
</evidence>
<comment type="caution">
    <text evidence="13">The sequence shown here is derived from an EMBL/GenBank/DDBJ whole genome shotgun (WGS) entry which is preliminary data.</text>
</comment>
<dbReference type="EC" id="3.2.2.27" evidence="4 9"/>
<comment type="function">
    <text evidence="2 9 11">Excises uracil residues from the DNA which can arise as a result of misincorporation of dUMP residues by DNA polymerase or due to deamination of cytosine.</text>
</comment>
<proteinExistence type="inferred from homology"/>
<dbReference type="GO" id="GO:0005737">
    <property type="term" value="C:cytoplasm"/>
    <property type="evidence" value="ECO:0007669"/>
    <property type="project" value="UniProtKB-SubCell"/>
</dbReference>
<dbReference type="HAMAP" id="MF_00148">
    <property type="entry name" value="UDG"/>
    <property type="match status" value="1"/>
</dbReference>
<sequence length="225" mass="25608">MSVQIEESWKEVLEGEFEKEYMHNLKAFLQKEKQEGKVVFPPGNMIFNAFNHTPFGKVKVVILGQDPYHGQGQAHGLSFSVQKGVTIPPSLRSIYKELKNDIETFTIPSHGELTKWADEGVLMLNATLTVRKGEPASHHNKGWERFTDEAIRQLSEKRKGLVFLLWGKNAQAKIPLIDDSKHFVLKAAHPSPYSADHGFFGCRHFSKTNKLLKDQGLEEIDWQIV</sequence>
<dbReference type="NCBIfam" id="NF003588">
    <property type="entry name" value="PRK05254.1-1"/>
    <property type="match status" value="1"/>
</dbReference>
<comment type="similarity">
    <text evidence="3 9 11">Belongs to the uracil-DNA glycosylase (UDG) superfamily. UNG family.</text>
</comment>
<dbReference type="InterPro" id="IPR018085">
    <property type="entry name" value="Ura-DNA_Glyclase_AS"/>
</dbReference>
<dbReference type="PANTHER" id="PTHR11264">
    <property type="entry name" value="URACIL-DNA GLYCOSYLASE"/>
    <property type="match status" value="1"/>
</dbReference>
<feature type="domain" description="Uracil-DNA glycosylase-like" evidence="12">
    <location>
        <begin position="51"/>
        <end position="212"/>
    </location>
</feature>
<evidence type="ECO:0000256" key="2">
    <source>
        <dbReference type="ARBA" id="ARBA00002631"/>
    </source>
</evidence>
<evidence type="ECO:0000256" key="7">
    <source>
        <dbReference type="ARBA" id="ARBA00022801"/>
    </source>
</evidence>
<keyword evidence="6 9" id="KW-0227">DNA damage</keyword>
<dbReference type="Proteomes" id="UP000245647">
    <property type="component" value="Unassembled WGS sequence"/>
</dbReference>
<dbReference type="OrthoDB" id="9804372at2"/>
<dbReference type="NCBIfam" id="TIGR00628">
    <property type="entry name" value="ung"/>
    <property type="match status" value="1"/>
</dbReference>
<evidence type="ECO:0000256" key="1">
    <source>
        <dbReference type="ARBA" id="ARBA00001400"/>
    </source>
</evidence>
<keyword evidence="7 9" id="KW-0378">Hydrolase</keyword>
<evidence type="ECO:0000256" key="10">
    <source>
        <dbReference type="PROSITE-ProRule" id="PRU10072"/>
    </source>
</evidence>
<dbReference type="PANTHER" id="PTHR11264:SF0">
    <property type="entry name" value="URACIL-DNA GLYCOSYLASE"/>
    <property type="match status" value="1"/>
</dbReference>
<dbReference type="FunFam" id="3.40.470.10:FF:000001">
    <property type="entry name" value="Uracil-DNA glycosylase"/>
    <property type="match status" value="1"/>
</dbReference>
<dbReference type="Pfam" id="PF03167">
    <property type="entry name" value="UDG"/>
    <property type="match status" value="1"/>
</dbReference>
<name>A0A2U2PDC8_9SPHI</name>
<organism evidence="13 14">
    <name type="scientific">Pararcticibacter amylolyticus</name>
    <dbReference type="NCBI Taxonomy" id="2173175"/>
    <lineage>
        <taxon>Bacteria</taxon>
        <taxon>Pseudomonadati</taxon>
        <taxon>Bacteroidota</taxon>
        <taxon>Sphingobacteriia</taxon>
        <taxon>Sphingobacteriales</taxon>
        <taxon>Sphingobacteriaceae</taxon>
        <taxon>Pararcticibacter</taxon>
    </lineage>
</organism>
<evidence type="ECO:0000313" key="13">
    <source>
        <dbReference type="EMBL" id="PWG79396.1"/>
    </source>
</evidence>
<dbReference type="AlphaFoldDB" id="A0A2U2PDC8"/>
<dbReference type="SMART" id="SM00987">
    <property type="entry name" value="UreE_C"/>
    <property type="match status" value="1"/>
</dbReference>
<evidence type="ECO:0000256" key="4">
    <source>
        <dbReference type="ARBA" id="ARBA00012030"/>
    </source>
</evidence>
<dbReference type="Gene3D" id="3.40.470.10">
    <property type="entry name" value="Uracil-DNA glycosylase-like domain"/>
    <property type="match status" value="1"/>
</dbReference>
<evidence type="ECO:0000259" key="12">
    <source>
        <dbReference type="SMART" id="SM00986"/>
    </source>
</evidence>
<dbReference type="NCBIfam" id="NF003589">
    <property type="entry name" value="PRK05254.1-2"/>
    <property type="match status" value="1"/>
</dbReference>
<dbReference type="SMART" id="SM00986">
    <property type="entry name" value="UDG"/>
    <property type="match status" value="1"/>
</dbReference>
<evidence type="ECO:0000313" key="14">
    <source>
        <dbReference type="Proteomes" id="UP000245647"/>
    </source>
</evidence>
<evidence type="ECO:0000256" key="11">
    <source>
        <dbReference type="RuleBase" id="RU003780"/>
    </source>
</evidence>
<keyword evidence="9" id="KW-0963">Cytoplasm</keyword>
<comment type="catalytic activity">
    <reaction evidence="1 9 11">
        <text>Hydrolyzes single-stranded DNA or mismatched double-stranded DNA and polynucleotides, releasing free uracil.</text>
        <dbReference type="EC" id="3.2.2.27"/>
    </reaction>
</comment>
<feature type="active site" description="Proton acceptor" evidence="9 10">
    <location>
        <position position="66"/>
    </location>
</feature>
<protein>
    <recommendedName>
        <fullName evidence="5 9">Uracil-DNA glycosylase</fullName>
        <shortName evidence="9">UDG</shortName>
        <ecNumber evidence="4 9">3.2.2.27</ecNumber>
    </recommendedName>
</protein>
<dbReference type="PROSITE" id="PS00130">
    <property type="entry name" value="U_DNA_GLYCOSYLASE"/>
    <property type="match status" value="1"/>
</dbReference>
<dbReference type="GO" id="GO:0004844">
    <property type="term" value="F:uracil DNA N-glycosylase activity"/>
    <property type="evidence" value="ECO:0007669"/>
    <property type="project" value="UniProtKB-UniRule"/>
</dbReference>
<keyword evidence="8 9" id="KW-0234">DNA repair</keyword>
<dbReference type="SUPFAM" id="SSF52141">
    <property type="entry name" value="Uracil-DNA glycosylase-like"/>
    <property type="match status" value="1"/>
</dbReference>
<evidence type="ECO:0000256" key="9">
    <source>
        <dbReference type="HAMAP-Rule" id="MF_00148"/>
    </source>
</evidence>
<dbReference type="InterPro" id="IPR002043">
    <property type="entry name" value="UDG_fam1"/>
</dbReference>
<keyword evidence="14" id="KW-1185">Reference proteome</keyword>
<dbReference type="CDD" id="cd10027">
    <property type="entry name" value="UDG-F1-like"/>
    <property type="match status" value="1"/>
</dbReference>
<dbReference type="RefSeq" id="WP_109417180.1">
    <property type="nucleotide sequence ID" value="NZ_QEAS01000015.1"/>
</dbReference>
<evidence type="ECO:0000256" key="3">
    <source>
        <dbReference type="ARBA" id="ARBA00008184"/>
    </source>
</evidence>
<gene>
    <name evidence="9" type="primary">ung</name>
    <name evidence="13" type="ORF">DDR33_17640</name>
</gene>
<dbReference type="NCBIfam" id="NF003591">
    <property type="entry name" value="PRK05254.1-4"/>
    <property type="match status" value="1"/>
</dbReference>
<accession>A0A2U2PDC8</accession>
<dbReference type="NCBIfam" id="NF003592">
    <property type="entry name" value="PRK05254.1-5"/>
    <property type="match status" value="1"/>
</dbReference>
<comment type="subcellular location">
    <subcellularLocation>
        <location evidence="9">Cytoplasm</location>
    </subcellularLocation>
</comment>
<dbReference type="InterPro" id="IPR005122">
    <property type="entry name" value="Uracil-DNA_glycosylase-like"/>
</dbReference>
<evidence type="ECO:0000256" key="8">
    <source>
        <dbReference type="ARBA" id="ARBA00023204"/>
    </source>
</evidence>
<reference evidence="13 14" key="1">
    <citation type="submission" date="2018-04" db="EMBL/GenBank/DDBJ databases">
        <title>Pedobacter chongqingensis sp. nov., isolated from a rottenly hemp rope.</title>
        <authorList>
            <person name="Cai Y."/>
        </authorList>
    </citation>
    <scope>NUCLEOTIDE SEQUENCE [LARGE SCALE GENOMIC DNA]</scope>
    <source>
        <strain evidence="13 14">FJ4-8</strain>
    </source>
</reference>
<dbReference type="InterPro" id="IPR036895">
    <property type="entry name" value="Uracil-DNA_glycosylase-like_sf"/>
</dbReference>
<evidence type="ECO:0000256" key="5">
    <source>
        <dbReference type="ARBA" id="ARBA00018429"/>
    </source>
</evidence>
<dbReference type="GO" id="GO:0097510">
    <property type="term" value="P:base-excision repair, AP site formation via deaminated base removal"/>
    <property type="evidence" value="ECO:0007669"/>
    <property type="project" value="TreeGrafter"/>
</dbReference>
<dbReference type="EMBL" id="QEAS01000015">
    <property type="protein sequence ID" value="PWG79396.1"/>
    <property type="molecule type" value="Genomic_DNA"/>
</dbReference>